<evidence type="ECO:0000313" key="6">
    <source>
        <dbReference type="Proteomes" id="UP000070134"/>
    </source>
</evidence>
<dbReference type="InterPro" id="IPR036378">
    <property type="entry name" value="FAS1_dom_sf"/>
</dbReference>
<dbReference type="EMBL" id="CP014518">
    <property type="protein sequence ID" value="AMM30885.1"/>
    <property type="molecule type" value="Genomic_DNA"/>
</dbReference>
<dbReference type="GO" id="GO:0007155">
    <property type="term" value="P:cell adhesion"/>
    <property type="evidence" value="ECO:0007669"/>
    <property type="project" value="TreeGrafter"/>
</dbReference>
<protein>
    <submittedName>
        <fullName evidence="5">Fasciclin</fullName>
    </submittedName>
</protein>
<feature type="region of interest" description="Disordered" evidence="2">
    <location>
        <begin position="38"/>
        <end position="65"/>
    </location>
</feature>
<dbReference type="Gene3D" id="2.30.180.10">
    <property type="entry name" value="FAS1 domain"/>
    <property type="match status" value="1"/>
</dbReference>
<dbReference type="SUPFAM" id="SSF82153">
    <property type="entry name" value="FAS1 domain"/>
    <property type="match status" value="1"/>
</dbReference>
<evidence type="ECO:0000256" key="3">
    <source>
        <dbReference type="SAM" id="SignalP"/>
    </source>
</evidence>
<dbReference type="OrthoDB" id="9800666at2"/>
<evidence type="ECO:0000259" key="4">
    <source>
        <dbReference type="PROSITE" id="PS50213"/>
    </source>
</evidence>
<dbReference type="PROSITE" id="PS50213">
    <property type="entry name" value="FAS1"/>
    <property type="match status" value="1"/>
</dbReference>
<dbReference type="SMART" id="SM00554">
    <property type="entry name" value="FAS1"/>
    <property type="match status" value="1"/>
</dbReference>
<gene>
    <name evidence="5" type="ORF">SA2016_0184</name>
</gene>
<sequence precursor="true">MKTTHRTPAVVGLAALAAVSALSLSACGGSTAAAGGSSSSAPASAAAGMTTPSASGMSSPMASGSMSADPAANLVGAGCADYAKANPSGPGSVQGMSADPVAVAASNNPLLTTLTSAVSGKLNPKVNLVDTLDSSQFTVFAPVDSAFAKIDPATINSLKTDDATLKKILTYHVVPGQIEPDSIAGTHKTVEGQDVTVTGSGNSLKVNGANVVCGGVHTANATVYLVDSVLMPPAK</sequence>
<feature type="domain" description="FAS1" evidence="4">
    <location>
        <begin position="98"/>
        <end position="230"/>
    </location>
</feature>
<keyword evidence="6" id="KW-1185">Reference proteome</keyword>
<evidence type="ECO:0000256" key="1">
    <source>
        <dbReference type="ARBA" id="ARBA00022729"/>
    </source>
</evidence>
<evidence type="ECO:0000313" key="5">
    <source>
        <dbReference type="EMBL" id="AMM30885.1"/>
    </source>
</evidence>
<dbReference type="FunFam" id="2.30.180.10:FF:000019">
    <property type="entry name" value="Cell surface lipoprotein"/>
    <property type="match status" value="1"/>
</dbReference>
<name>A0A126ZWT5_9MICC</name>
<dbReference type="InterPro" id="IPR000782">
    <property type="entry name" value="FAS1_domain"/>
</dbReference>
<reference evidence="5 6" key="1">
    <citation type="submission" date="2016-02" db="EMBL/GenBank/DDBJ databases">
        <title>Complete genome of Sinomonas atrocyanea KCTC 3377.</title>
        <authorList>
            <person name="Kim K.M."/>
        </authorList>
    </citation>
    <scope>NUCLEOTIDE SEQUENCE [LARGE SCALE GENOMIC DNA]</scope>
    <source>
        <strain evidence="5 6">KCTC 3377</strain>
    </source>
</reference>
<feature type="chain" id="PRO_5039078953" evidence="3">
    <location>
        <begin position="29"/>
        <end position="235"/>
    </location>
</feature>
<dbReference type="GO" id="GO:0050839">
    <property type="term" value="F:cell adhesion molecule binding"/>
    <property type="evidence" value="ECO:0007669"/>
    <property type="project" value="TreeGrafter"/>
</dbReference>
<dbReference type="STRING" id="37927.SA2016_0184"/>
<dbReference type="GO" id="GO:0030198">
    <property type="term" value="P:extracellular matrix organization"/>
    <property type="evidence" value="ECO:0007669"/>
    <property type="project" value="TreeGrafter"/>
</dbReference>
<dbReference type="PROSITE" id="PS51257">
    <property type="entry name" value="PROKAR_LIPOPROTEIN"/>
    <property type="match status" value="1"/>
</dbReference>
<dbReference type="Pfam" id="PF02469">
    <property type="entry name" value="Fasciclin"/>
    <property type="match status" value="1"/>
</dbReference>
<feature type="signal peptide" evidence="3">
    <location>
        <begin position="1"/>
        <end position="28"/>
    </location>
</feature>
<keyword evidence="1 3" id="KW-0732">Signal</keyword>
<dbReference type="Proteomes" id="UP000070134">
    <property type="component" value="Chromosome"/>
</dbReference>
<dbReference type="PATRIC" id="fig|37927.3.peg.189"/>
<dbReference type="PANTHER" id="PTHR10900:SF77">
    <property type="entry name" value="FI19380P1"/>
    <property type="match status" value="1"/>
</dbReference>
<dbReference type="GO" id="GO:0031012">
    <property type="term" value="C:extracellular matrix"/>
    <property type="evidence" value="ECO:0007669"/>
    <property type="project" value="TreeGrafter"/>
</dbReference>
<organism evidence="5 6">
    <name type="scientific">Sinomonas atrocyanea</name>
    <dbReference type="NCBI Taxonomy" id="37927"/>
    <lineage>
        <taxon>Bacteria</taxon>
        <taxon>Bacillati</taxon>
        <taxon>Actinomycetota</taxon>
        <taxon>Actinomycetes</taxon>
        <taxon>Micrococcales</taxon>
        <taxon>Micrococcaceae</taxon>
        <taxon>Sinomonas</taxon>
    </lineage>
</organism>
<dbReference type="InterPro" id="IPR050904">
    <property type="entry name" value="Adhesion/Biosynth-related"/>
</dbReference>
<accession>A0A126ZWT5</accession>
<evidence type="ECO:0000256" key="2">
    <source>
        <dbReference type="SAM" id="MobiDB-lite"/>
    </source>
</evidence>
<proteinExistence type="predicted"/>
<dbReference type="GO" id="GO:0005615">
    <property type="term" value="C:extracellular space"/>
    <property type="evidence" value="ECO:0007669"/>
    <property type="project" value="TreeGrafter"/>
</dbReference>
<dbReference type="AlphaFoldDB" id="A0A126ZWT5"/>
<dbReference type="KEGG" id="satk:SA2016_0184"/>
<dbReference type="PANTHER" id="PTHR10900">
    <property type="entry name" value="PERIOSTIN-RELATED"/>
    <property type="match status" value="1"/>
</dbReference>
<dbReference type="RefSeq" id="WP_066494395.1">
    <property type="nucleotide sequence ID" value="NZ_BJMO01000062.1"/>
</dbReference>